<feature type="chain" id="PRO_5032674766" evidence="1">
    <location>
        <begin position="21"/>
        <end position="113"/>
    </location>
</feature>
<evidence type="ECO:0000313" key="2">
    <source>
        <dbReference type="EMBL" id="NYF91096.1"/>
    </source>
</evidence>
<organism evidence="2 3">
    <name type="scientific">Tunturiibacter lichenicola</name>
    <dbReference type="NCBI Taxonomy" id="2051959"/>
    <lineage>
        <taxon>Bacteria</taxon>
        <taxon>Pseudomonadati</taxon>
        <taxon>Acidobacteriota</taxon>
        <taxon>Terriglobia</taxon>
        <taxon>Terriglobales</taxon>
        <taxon>Acidobacteriaceae</taxon>
        <taxon>Tunturiibacter</taxon>
    </lineage>
</organism>
<sequence>MKRLLSGFALVLAFVTVSYAAVQHSASVTLYETVTVGSNTLPAGDYSLHWPDGTGVVELSISGSRHNLSVPITVTPSTATSNGAIITMSGDKTLLQGFSTKLGNLMIKDTAAK</sequence>
<accession>A0A852VNE3</accession>
<comment type="caution">
    <text evidence="2">The sequence shown here is derived from an EMBL/GenBank/DDBJ whole genome shotgun (WGS) entry which is preliminary data.</text>
</comment>
<dbReference type="AlphaFoldDB" id="A0A852VNE3"/>
<evidence type="ECO:0000256" key="1">
    <source>
        <dbReference type="SAM" id="SignalP"/>
    </source>
</evidence>
<keyword evidence="1" id="KW-0732">Signal</keyword>
<protein>
    <submittedName>
        <fullName evidence="2">Uncharacterized protein</fullName>
    </submittedName>
</protein>
<dbReference type="EMBL" id="JACCCU010000002">
    <property type="protein sequence ID" value="NYF91096.1"/>
    <property type="molecule type" value="Genomic_DNA"/>
</dbReference>
<reference evidence="2 3" key="1">
    <citation type="submission" date="2020-07" db="EMBL/GenBank/DDBJ databases">
        <title>Genomic Encyclopedia of Type Strains, Phase IV (KMG-V): Genome sequencing to study the core and pangenomes of soil and plant-associated prokaryotes.</title>
        <authorList>
            <person name="Whitman W."/>
        </authorList>
    </citation>
    <scope>NUCLEOTIDE SEQUENCE [LARGE SCALE GENOMIC DNA]</scope>
    <source>
        <strain evidence="2 3">M8UP22</strain>
    </source>
</reference>
<name>A0A852VNE3_9BACT</name>
<evidence type="ECO:0000313" key="3">
    <source>
        <dbReference type="Proteomes" id="UP000564385"/>
    </source>
</evidence>
<proteinExistence type="predicted"/>
<feature type="signal peptide" evidence="1">
    <location>
        <begin position="1"/>
        <end position="20"/>
    </location>
</feature>
<gene>
    <name evidence="2" type="ORF">HDF08_003198</name>
</gene>
<dbReference type="Proteomes" id="UP000564385">
    <property type="component" value="Unassembled WGS sequence"/>
</dbReference>